<name>D6Y5C7_THEBD</name>
<dbReference type="Proteomes" id="UP000006640">
    <property type="component" value="Chromosome"/>
</dbReference>
<sequence length="35" mass="4134">MRKLRILGLLALCGVIVITAMEWPELKRYVKMTRM</sequence>
<keyword evidence="2" id="KW-1185">Reference proteome</keyword>
<dbReference type="STRING" id="469371.Tbis_2620"/>
<reference evidence="1 2" key="1">
    <citation type="submission" date="2010-01" db="EMBL/GenBank/DDBJ databases">
        <title>The complete genome of Thermobispora bispora DSM 43833.</title>
        <authorList>
            <consortium name="US DOE Joint Genome Institute (JGI-PGF)"/>
            <person name="Lucas S."/>
            <person name="Copeland A."/>
            <person name="Lapidus A."/>
            <person name="Glavina del Rio T."/>
            <person name="Dalin E."/>
            <person name="Tice H."/>
            <person name="Bruce D."/>
            <person name="Goodwin L."/>
            <person name="Pitluck S."/>
            <person name="Kyrpides N."/>
            <person name="Mavromatis K."/>
            <person name="Ivanova N."/>
            <person name="Mikhailova N."/>
            <person name="Chertkov O."/>
            <person name="Brettin T."/>
            <person name="Detter J.C."/>
            <person name="Han C."/>
            <person name="Larimer F."/>
            <person name="Land M."/>
            <person name="Hauser L."/>
            <person name="Markowitz V."/>
            <person name="Cheng J.-F."/>
            <person name="Hugenholtz P."/>
            <person name="Woyke T."/>
            <person name="Wu D."/>
            <person name="Jando M."/>
            <person name="Schneider S."/>
            <person name="Klenk H.-P."/>
            <person name="Eisen J.A."/>
        </authorList>
    </citation>
    <scope>NUCLEOTIDE SEQUENCE [LARGE SCALE GENOMIC DNA]</scope>
    <source>
        <strain evidence="2">ATCC 19993 / DSM 43833 / CBS 139.67 / JCM 10125 / KCTC 9307 / NBRC 14880 / R51</strain>
    </source>
</reference>
<dbReference type="AlphaFoldDB" id="D6Y5C7"/>
<gene>
    <name evidence="1" type="ordered locus">Tbis_2620</name>
</gene>
<organism evidence="1 2">
    <name type="scientific">Thermobispora bispora (strain ATCC 19993 / DSM 43833 / CBS 139.67 / JCM 10125 / KCTC 9307 / NBRC 14880 / R51)</name>
    <dbReference type="NCBI Taxonomy" id="469371"/>
    <lineage>
        <taxon>Bacteria</taxon>
        <taxon>Bacillati</taxon>
        <taxon>Actinomycetota</taxon>
        <taxon>Actinomycetes</taxon>
        <taxon>Streptosporangiales</taxon>
        <taxon>Streptosporangiaceae</taxon>
        <taxon>Thermobispora</taxon>
    </lineage>
</organism>
<proteinExistence type="predicted"/>
<evidence type="ECO:0000313" key="1">
    <source>
        <dbReference type="EMBL" id="ADG89322.1"/>
    </source>
</evidence>
<dbReference type="EMBL" id="CP001874">
    <property type="protein sequence ID" value="ADG89322.1"/>
    <property type="molecule type" value="Genomic_DNA"/>
</dbReference>
<protein>
    <submittedName>
        <fullName evidence="1">Uncharacterized protein</fullName>
    </submittedName>
</protein>
<dbReference type="InterPro" id="IPR054188">
    <property type="entry name" value="DUF6893"/>
</dbReference>
<dbReference type="KEGG" id="tbi:Tbis_2620"/>
<accession>D6Y5C7</accession>
<dbReference type="HOGENOM" id="CLU_3367878_0_0_11"/>
<dbReference type="RefSeq" id="WP_013132855.1">
    <property type="nucleotide sequence ID" value="NC_014165.1"/>
</dbReference>
<dbReference type="Pfam" id="PF21833">
    <property type="entry name" value="DUF6893"/>
    <property type="match status" value="1"/>
</dbReference>
<evidence type="ECO:0000313" key="2">
    <source>
        <dbReference type="Proteomes" id="UP000006640"/>
    </source>
</evidence>